<protein>
    <submittedName>
        <fullName evidence="9">Hydrogenase accessory protein HypB</fullName>
    </submittedName>
</protein>
<dbReference type="PRINTS" id="PR00449">
    <property type="entry name" value="RASTRNSFRMNG"/>
</dbReference>
<evidence type="ECO:0000256" key="3">
    <source>
        <dbReference type="ARBA" id="ARBA00022723"/>
    </source>
</evidence>
<gene>
    <name evidence="9" type="primary">hypB</name>
    <name evidence="9" type="ORF">ENX68_07680</name>
</gene>
<dbReference type="Gene3D" id="3.40.50.300">
    <property type="entry name" value="P-loop containing nucleotide triphosphate hydrolases"/>
    <property type="match status" value="1"/>
</dbReference>
<comment type="caution">
    <text evidence="9">The sequence shown here is derived from an EMBL/GenBank/DDBJ whole genome shotgun (WGS) entry which is preliminary data.</text>
</comment>
<keyword evidence="5" id="KW-0378">Hydrolase</keyword>
<dbReference type="InterPro" id="IPR004392">
    <property type="entry name" value="Hyd_mat_HypB"/>
</dbReference>
<evidence type="ECO:0000256" key="5">
    <source>
        <dbReference type="ARBA" id="ARBA00022801"/>
    </source>
</evidence>
<dbReference type="PANTHER" id="PTHR30134">
    <property type="entry name" value="HYDROGENASE PROTEIN ASSEMBLY PROTEIN, NICKEL CHAPERONE"/>
    <property type="match status" value="1"/>
</dbReference>
<evidence type="ECO:0000256" key="6">
    <source>
        <dbReference type="ARBA" id="ARBA00022833"/>
    </source>
</evidence>
<dbReference type="InterPro" id="IPR027417">
    <property type="entry name" value="P-loop_NTPase"/>
</dbReference>
<dbReference type="GO" id="GO:0051604">
    <property type="term" value="P:protein maturation"/>
    <property type="evidence" value="ECO:0007669"/>
    <property type="project" value="InterPro"/>
</dbReference>
<organism evidence="9">
    <name type="scientific">candidate division WOR-3 bacterium</name>
    <dbReference type="NCBI Taxonomy" id="2052148"/>
    <lineage>
        <taxon>Bacteria</taxon>
        <taxon>Bacteria division WOR-3</taxon>
    </lineage>
</organism>
<keyword evidence="3" id="KW-0479">Metal-binding</keyword>
<evidence type="ECO:0000256" key="1">
    <source>
        <dbReference type="ARBA" id="ARBA00006211"/>
    </source>
</evidence>
<feature type="domain" description="CobW/HypB/UreG nucleotide-binding" evidence="8">
    <location>
        <begin position="31"/>
        <end position="190"/>
    </location>
</feature>
<evidence type="ECO:0000256" key="7">
    <source>
        <dbReference type="ARBA" id="ARBA00023134"/>
    </source>
</evidence>
<dbReference type="Pfam" id="PF02492">
    <property type="entry name" value="cobW"/>
    <property type="match status" value="1"/>
</dbReference>
<evidence type="ECO:0000313" key="9">
    <source>
        <dbReference type="EMBL" id="HGE78854.1"/>
    </source>
</evidence>
<dbReference type="GO" id="GO:0003924">
    <property type="term" value="F:GTPase activity"/>
    <property type="evidence" value="ECO:0007669"/>
    <property type="project" value="InterPro"/>
</dbReference>
<dbReference type="InterPro" id="IPR003495">
    <property type="entry name" value="CobW/HypB/UreG_nucleotide-bd"/>
</dbReference>
<dbReference type="NCBIfam" id="TIGR00073">
    <property type="entry name" value="hypB"/>
    <property type="match status" value="1"/>
</dbReference>
<name>A0A7V3RIJ2_UNCW3</name>
<keyword evidence="6" id="KW-0862">Zinc</keyword>
<dbReference type="EMBL" id="DTOZ01000187">
    <property type="protein sequence ID" value="HGE78854.1"/>
    <property type="molecule type" value="Genomic_DNA"/>
</dbReference>
<evidence type="ECO:0000259" key="8">
    <source>
        <dbReference type="Pfam" id="PF02492"/>
    </source>
</evidence>
<evidence type="ECO:0000256" key="4">
    <source>
        <dbReference type="ARBA" id="ARBA00022741"/>
    </source>
</evidence>
<keyword evidence="2" id="KW-0533">Nickel</keyword>
<comment type="similarity">
    <text evidence="1">Belongs to the SIMIBI class G3E GTPase family. HypB/HupM subfamily.</text>
</comment>
<accession>A0A7V3RIJ2</accession>
<dbReference type="GO" id="GO:0016151">
    <property type="term" value="F:nickel cation binding"/>
    <property type="evidence" value="ECO:0007669"/>
    <property type="project" value="InterPro"/>
</dbReference>
<reference evidence="9" key="1">
    <citation type="journal article" date="2020" name="mSystems">
        <title>Genome- and Community-Level Interaction Insights into Carbon Utilization and Element Cycling Functions of Hydrothermarchaeota in Hydrothermal Sediment.</title>
        <authorList>
            <person name="Zhou Z."/>
            <person name="Liu Y."/>
            <person name="Xu W."/>
            <person name="Pan J."/>
            <person name="Luo Z.H."/>
            <person name="Li M."/>
        </authorList>
    </citation>
    <scope>NUCLEOTIDE SEQUENCE [LARGE SCALE GENOMIC DNA]</scope>
    <source>
        <strain evidence="9">SpSt-961</strain>
    </source>
</reference>
<evidence type="ECO:0000256" key="2">
    <source>
        <dbReference type="ARBA" id="ARBA00022596"/>
    </source>
</evidence>
<keyword evidence="4" id="KW-0547">Nucleotide-binding</keyword>
<dbReference type="SUPFAM" id="SSF52540">
    <property type="entry name" value="P-loop containing nucleoside triphosphate hydrolases"/>
    <property type="match status" value="1"/>
</dbReference>
<dbReference type="GO" id="GO:0005525">
    <property type="term" value="F:GTP binding"/>
    <property type="evidence" value="ECO:0007669"/>
    <property type="project" value="UniProtKB-KW"/>
</dbReference>
<dbReference type="GO" id="GO:0008270">
    <property type="term" value="F:zinc ion binding"/>
    <property type="evidence" value="ECO:0007669"/>
    <property type="project" value="TreeGrafter"/>
</dbReference>
<dbReference type="PIRSF" id="PIRSF005624">
    <property type="entry name" value="Ni-bind_GTPase"/>
    <property type="match status" value="1"/>
</dbReference>
<dbReference type="AlphaFoldDB" id="A0A7V3RIJ2"/>
<dbReference type="PANTHER" id="PTHR30134:SF2">
    <property type="entry name" value="HYDROGENASE MATURATION FACTOR HYPB"/>
    <property type="match status" value="1"/>
</dbReference>
<proteinExistence type="inferred from homology"/>
<sequence>MKIEILKPVLVSNQERAKENRKFFDKSNSLVLNIIGSPGSGKTSVIEQIIKKLKDDYSILVIEGDIKGSIDSERLRKLKIDTIQINTLTECHLDAFMTAQVLPKIKRPYELVLIENVGNLVCPAEFEIGEDYKIAILSTPEGDDKPLKYPLLFHLAKVVIINKIDLLPHLDFSLKKVKKNILSKNPRAVIFEVSAKTQQGFDKLIEFLKKELDKKKIK</sequence>
<keyword evidence="7" id="KW-0342">GTP-binding</keyword>